<protein>
    <submittedName>
        <fullName evidence="1">Uncharacterized protein</fullName>
    </submittedName>
</protein>
<sequence length="68" mass="7566">MSRQLILEAAFYKLKAGTADACSAIQNDAPTNVLKQQLIDAKHQADEAFNNAWRTLELIDQFGGPFQK</sequence>
<reference evidence="1 2" key="1">
    <citation type="submission" date="2014-07" db="EMBL/GenBank/DDBJ databases">
        <title>The Complete Genome of Enterotoxigenic Escherichia coli Siphophage Seurat.</title>
        <authorList>
            <person name="Doan D.P."/>
            <person name="Lessor L.E."/>
            <person name="Hernandez A.C."/>
            <person name="Everett G.F.K."/>
        </authorList>
    </citation>
    <scope>NUCLEOTIDE SEQUENCE [LARGE SCALE GENOMIC DNA]</scope>
</reference>
<evidence type="ECO:0000313" key="2">
    <source>
        <dbReference type="Proteomes" id="UP000030205"/>
    </source>
</evidence>
<dbReference type="RefSeq" id="YP_009151978.1">
    <property type="nucleotide sequence ID" value="NC_027378.1"/>
</dbReference>
<dbReference type="OrthoDB" id="35182at10239"/>
<name>A0A0A0RPC1_9CAUD</name>
<dbReference type="KEGG" id="vg:24608645"/>
<dbReference type="EMBL" id="KM236243">
    <property type="protein sequence ID" value="AIW03897.1"/>
    <property type="molecule type" value="Genomic_DNA"/>
</dbReference>
<keyword evidence="2" id="KW-1185">Reference proteome</keyword>
<dbReference type="GeneID" id="24608645"/>
<evidence type="ECO:0000313" key="1">
    <source>
        <dbReference type="EMBL" id="AIW03897.1"/>
    </source>
</evidence>
<accession>A0A0A0RPC1</accession>
<organism evidence="1 2">
    <name type="scientific">Escherichia phage Seurat</name>
    <dbReference type="NCBI Taxonomy" id="1540098"/>
    <lineage>
        <taxon>Viruses</taxon>
        <taxon>Duplodnaviria</taxon>
        <taxon>Heunggongvirae</taxon>
        <taxon>Uroviricota</taxon>
        <taxon>Caudoviricetes</taxon>
        <taxon>Queuovirinae</taxon>
        <taxon>Seuratvirus</taxon>
        <taxon>Seuratvirus seurat</taxon>
    </lineage>
</organism>
<dbReference type="Proteomes" id="UP000030205">
    <property type="component" value="Segment"/>
</dbReference>
<proteinExistence type="predicted"/>
<gene>
    <name evidence="1" type="ORF">CPT_Seurat34</name>
</gene>